<name>A0A1E1W581_PECGO</name>
<sequence length="170" mass="18433">RVPARVIVGLASDLEAGVVDTAWFQYHSTLPAVPSDAASGRAAGRGGRRRRYRRTAAALGFVYRAFFEQDIQLTIDNTVEYILEFTPTAEQAAWPSRVRLEASAADPAQPVLVTARQRIGAVTWQLPYRSRDGALLQQLQRTLCFNFTEGAPVAVDNGGAAFSLHVSSAG</sequence>
<accession>A0A1E1W581</accession>
<protein>
    <submittedName>
        <fullName evidence="1">Uncharacterized protein</fullName>
    </submittedName>
</protein>
<feature type="non-terminal residue" evidence="1">
    <location>
        <position position="1"/>
    </location>
</feature>
<proteinExistence type="predicted"/>
<gene>
    <name evidence="1" type="ORF">g.2922</name>
</gene>
<dbReference type="OrthoDB" id="416618at2759"/>
<organism evidence="1">
    <name type="scientific">Pectinophora gossypiella</name>
    <name type="common">Cotton pink bollworm</name>
    <name type="synonym">Depressaria gossypiella</name>
    <dbReference type="NCBI Taxonomy" id="13191"/>
    <lineage>
        <taxon>Eukaryota</taxon>
        <taxon>Metazoa</taxon>
        <taxon>Ecdysozoa</taxon>
        <taxon>Arthropoda</taxon>
        <taxon>Hexapoda</taxon>
        <taxon>Insecta</taxon>
        <taxon>Pterygota</taxon>
        <taxon>Neoptera</taxon>
        <taxon>Endopterygota</taxon>
        <taxon>Lepidoptera</taxon>
        <taxon>Glossata</taxon>
        <taxon>Ditrysia</taxon>
        <taxon>Gelechioidea</taxon>
        <taxon>Gelechiidae</taxon>
        <taxon>Apatetrinae</taxon>
        <taxon>Pectinophora</taxon>
    </lineage>
</organism>
<dbReference type="EMBL" id="GDQN01008918">
    <property type="protein sequence ID" value="JAT82136.1"/>
    <property type="molecule type" value="Transcribed_RNA"/>
</dbReference>
<evidence type="ECO:0000313" key="1">
    <source>
        <dbReference type="EMBL" id="JAT82136.1"/>
    </source>
</evidence>
<reference evidence="1" key="1">
    <citation type="submission" date="2015-09" db="EMBL/GenBank/DDBJ databases">
        <title>De novo assembly of Pectinophora gossypiella (Pink Bollworm) gut transcriptome.</title>
        <authorList>
            <person name="Tassone E.E."/>
        </authorList>
    </citation>
    <scope>NUCLEOTIDE SEQUENCE</scope>
</reference>
<dbReference type="AlphaFoldDB" id="A0A1E1W581"/>
<feature type="non-terminal residue" evidence="1">
    <location>
        <position position="170"/>
    </location>
</feature>